<keyword evidence="2 8" id="KW-0963">Cytoplasm</keyword>
<comment type="subunit">
    <text evidence="8">Oligomerizes as a right-handed, spiral filament on DNA at oriC.</text>
</comment>
<dbReference type="HAMAP" id="MF_00377">
    <property type="entry name" value="DnaA_bact"/>
    <property type="match status" value="1"/>
</dbReference>
<dbReference type="InterPro" id="IPR020591">
    <property type="entry name" value="Chromosome_initiator_DnaA-like"/>
</dbReference>
<evidence type="ECO:0000256" key="9">
    <source>
        <dbReference type="NCBIfam" id="TIGR00362"/>
    </source>
</evidence>
<dbReference type="NCBIfam" id="TIGR00362">
    <property type="entry name" value="DnaA"/>
    <property type="match status" value="1"/>
</dbReference>
<dbReference type="Pfam" id="PF00308">
    <property type="entry name" value="Bac_DnaA"/>
    <property type="match status" value="1"/>
</dbReference>
<dbReference type="InterPro" id="IPR003593">
    <property type="entry name" value="AAA+_ATPase"/>
</dbReference>
<feature type="binding site" evidence="8">
    <location>
        <position position="175"/>
    </location>
    <ligand>
        <name>ATP</name>
        <dbReference type="ChEBI" id="CHEBI:30616"/>
    </ligand>
</feature>
<evidence type="ECO:0000313" key="15">
    <source>
        <dbReference type="Proteomes" id="UP000229112"/>
    </source>
</evidence>
<dbReference type="Gene3D" id="1.10.8.60">
    <property type="match status" value="1"/>
</dbReference>
<dbReference type="Gene3D" id="3.30.300.180">
    <property type="match status" value="1"/>
</dbReference>
<dbReference type="GO" id="GO:0008289">
    <property type="term" value="F:lipid binding"/>
    <property type="evidence" value="ECO:0007669"/>
    <property type="project" value="UniProtKB-KW"/>
</dbReference>
<evidence type="ECO:0000256" key="6">
    <source>
        <dbReference type="ARBA" id="ARBA00023121"/>
    </source>
</evidence>
<organism evidence="14 15">
    <name type="scientific">Candidatus Harrisonbacteria bacterium CG10_big_fil_rev_8_21_14_0_10_38_8</name>
    <dbReference type="NCBI Taxonomy" id="1974582"/>
    <lineage>
        <taxon>Bacteria</taxon>
        <taxon>Candidatus Harrisoniibacteriota</taxon>
    </lineage>
</organism>
<dbReference type="InterPro" id="IPR001957">
    <property type="entry name" value="Chromosome_initiator_DnaA"/>
</dbReference>
<evidence type="ECO:0000256" key="5">
    <source>
        <dbReference type="ARBA" id="ARBA00022840"/>
    </source>
</evidence>
<dbReference type="InterPro" id="IPR038454">
    <property type="entry name" value="DnaA_N_sf"/>
</dbReference>
<dbReference type="CDD" id="cd06571">
    <property type="entry name" value="Bac_DnaA_C"/>
    <property type="match status" value="1"/>
</dbReference>
<keyword evidence="7 8" id="KW-0238">DNA-binding</keyword>
<proteinExistence type="inferred from homology"/>
<comment type="function">
    <text evidence="8 10">Plays an essential role in the initiation and regulation of chromosomal replication. ATP-DnaA binds to the origin of replication (oriC) to initiate formation of the DNA replication initiation complex once per cell cycle. Binds the DnaA box (a 9 base pair repeat at the origin) and separates the double-stranded (ds)DNA. Forms a right-handed helical filament on oriC DNA; dsDNA binds to the exterior of the filament while single-stranded (ss)DNA is stabiized in the filament's interior. The ATP-DnaA-oriC complex binds and stabilizes one strand of the AT-rich DNA unwinding element (DUE), permitting loading of DNA polymerase. After initiation quickly degrades to an ADP-DnaA complex that is not apt for DNA replication. Binds acidic phospholipids.</text>
</comment>
<feature type="binding site" evidence="8">
    <location>
        <position position="179"/>
    </location>
    <ligand>
        <name>ATP</name>
        <dbReference type="ChEBI" id="CHEBI:30616"/>
    </ligand>
</feature>
<feature type="region of interest" description="Domain I, interacts with DnaA modulators" evidence="8">
    <location>
        <begin position="1"/>
        <end position="109"/>
    </location>
</feature>
<feature type="domain" description="AAA+ ATPase" evidence="12">
    <location>
        <begin position="164"/>
        <end position="308"/>
    </location>
</feature>
<protein>
    <recommendedName>
        <fullName evidence="8 9">Chromosomal replication initiator protein DnaA</fullName>
    </recommendedName>
</protein>
<dbReference type="SMART" id="SM00382">
    <property type="entry name" value="AAA"/>
    <property type="match status" value="1"/>
</dbReference>
<dbReference type="PANTHER" id="PTHR30050:SF2">
    <property type="entry name" value="CHROMOSOMAL REPLICATION INITIATOR PROTEIN DNAA"/>
    <property type="match status" value="1"/>
</dbReference>
<dbReference type="GO" id="GO:0005524">
    <property type="term" value="F:ATP binding"/>
    <property type="evidence" value="ECO:0007669"/>
    <property type="project" value="UniProtKB-UniRule"/>
</dbReference>
<dbReference type="GO" id="GO:0006270">
    <property type="term" value="P:DNA replication initiation"/>
    <property type="evidence" value="ECO:0007669"/>
    <property type="project" value="UniProtKB-UniRule"/>
</dbReference>
<keyword evidence="4 8" id="KW-0547">Nucleotide-binding</keyword>
<dbReference type="PANTHER" id="PTHR30050">
    <property type="entry name" value="CHROMOSOMAL REPLICATION INITIATOR PROTEIN DNAA"/>
    <property type="match status" value="1"/>
</dbReference>
<reference evidence="15" key="1">
    <citation type="submission" date="2017-09" db="EMBL/GenBank/DDBJ databases">
        <title>Depth-based differentiation of microbial function through sediment-hosted aquifers and enrichment of novel symbionts in the deep terrestrial subsurface.</title>
        <authorList>
            <person name="Probst A.J."/>
            <person name="Ladd B."/>
            <person name="Jarett J.K."/>
            <person name="Geller-Mcgrath D.E."/>
            <person name="Sieber C.M.K."/>
            <person name="Emerson J.B."/>
            <person name="Anantharaman K."/>
            <person name="Thomas B.C."/>
            <person name="Malmstrom R."/>
            <person name="Stieglmeier M."/>
            <person name="Klingl A."/>
            <person name="Woyke T."/>
            <person name="Ryan C.M."/>
            <person name="Banfield J.F."/>
        </authorList>
    </citation>
    <scope>NUCLEOTIDE SEQUENCE [LARGE SCALE GENOMIC DNA]</scope>
</reference>
<evidence type="ECO:0000256" key="2">
    <source>
        <dbReference type="ARBA" id="ARBA00022490"/>
    </source>
</evidence>
<dbReference type="SUPFAM" id="SSF52540">
    <property type="entry name" value="P-loop containing nucleoside triphosphate hydrolases"/>
    <property type="match status" value="1"/>
</dbReference>
<evidence type="ECO:0000256" key="1">
    <source>
        <dbReference type="ARBA" id="ARBA00006583"/>
    </source>
</evidence>
<evidence type="ECO:0000256" key="10">
    <source>
        <dbReference type="RuleBase" id="RU000577"/>
    </source>
</evidence>
<dbReference type="GO" id="GO:0006275">
    <property type="term" value="P:regulation of DNA replication"/>
    <property type="evidence" value="ECO:0007669"/>
    <property type="project" value="UniProtKB-UniRule"/>
</dbReference>
<evidence type="ECO:0000259" key="12">
    <source>
        <dbReference type="SMART" id="SM00382"/>
    </source>
</evidence>
<evidence type="ECO:0000256" key="11">
    <source>
        <dbReference type="RuleBase" id="RU004227"/>
    </source>
</evidence>
<dbReference type="CDD" id="cd00009">
    <property type="entry name" value="AAA"/>
    <property type="match status" value="1"/>
</dbReference>
<name>A0A2M6WKA7_9BACT</name>
<dbReference type="SMART" id="SM00760">
    <property type="entry name" value="Bac_DnaA_C"/>
    <property type="match status" value="1"/>
</dbReference>
<evidence type="ECO:0000313" key="14">
    <source>
        <dbReference type="EMBL" id="PIT93225.1"/>
    </source>
</evidence>
<comment type="similarity">
    <text evidence="1 8 11">Belongs to the DnaA family.</text>
</comment>
<sequence length="469" mass="53417">MLMDNKNKVLLDDISVDLNELDTIWEAALGEIEIHVSKPNFNTWFKNTKFLEKKESTACIGLPNHFAKEWIENKYAKVVLGALRSLEENITRVEFIVCNGKNNFGIKKSIKKSPFISQAEFPEFRVDVTTNLNPKYTLDSYIIGSSNELAFAAASAVIDDVGTKYNPLFIYGGVGLGKTHLLQAVGNAVKSKYEGKIRVKYVSSEKFTNDVIWAIRNRRMETIKEKYRMVDLLIIDDIQFIIGKAATEEEFFHTFNALFENNKQIIISSDKPPKFMPNLAERLRSRFEGGMIADIGYPDYELRMAIIKSKAMEKNLSLGEDALVYLASKIQRSFREIEGALNRLAFIQKTKKLEIDIVVVTQVISELIQEPSKNISPHVVIKTVAEVFEISIEDLVSKSRKKELVNPRQIAMYLLRDVLDMSYPNIGDKIGKRDHTTALYAYEKIANEINKNQSLNQKVIIIKELISKV</sequence>
<dbReference type="EMBL" id="PFAY01000009">
    <property type="protein sequence ID" value="PIT93225.1"/>
    <property type="molecule type" value="Genomic_DNA"/>
</dbReference>
<dbReference type="InterPro" id="IPR027417">
    <property type="entry name" value="P-loop_NTPase"/>
</dbReference>
<dbReference type="Proteomes" id="UP000229112">
    <property type="component" value="Unassembled WGS sequence"/>
</dbReference>
<dbReference type="SUPFAM" id="SSF48295">
    <property type="entry name" value="TrpR-like"/>
    <property type="match status" value="1"/>
</dbReference>
<dbReference type="Gene3D" id="3.40.50.300">
    <property type="entry name" value="P-loop containing nucleotide triphosphate hydrolases"/>
    <property type="match status" value="1"/>
</dbReference>
<dbReference type="Pfam" id="PF11638">
    <property type="entry name" value="DnaA_N"/>
    <property type="match status" value="1"/>
</dbReference>
<feature type="region of interest" description="Domain IV, binds dsDNA" evidence="8">
    <location>
        <begin position="349"/>
        <end position="469"/>
    </location>
</feature>
<dbReference type="AlphaFoldDB" id="A0A2M6WKA7"/>
<feature type="binding site" evidence="8">
    <location>
        <position position="178"/>
    </location>
    <ligand>
        <name>ATP</name>
        <dbReference type="ChEBI" id="CHEBI:30616"/>
    </ligand>
</feature>
<gene>
    <name evidence="8 14" type="primary">dnaA</name>
    <name evidence="14" type="ORF">COU06_01245</name>
</gene>
<dbReference type="PRINTS" id="PR00051">
    <property type="entry name" value="DNAA"/>
</dbReference>
<comment type="caution">
    <text evidence="8">Lacks conserved residue(s) required for the propagation of feature annotation.</text>
</comment>
<dbReference type="InterPro" id="IPR013317">
    <property type="entry name" value="DnaA_dom"/>
</dbReference>
<dbReference type="GO" id="GO:0005737">
    <property type="term" value="C:cytoplasm"/>
    <property type="evidence" value="ECO:0007669"/>
    <property type="project" value="UniProtKB-SubCell"/>
</dbReference>
<comment type="domain">
    <text evidence="8">Domain I is involved in oligomerization and binding regulators, domain II is flexibile and of varying length in different bacteria, domain III forms the AAA+ region, while domain IV binds dsDNA.</text>
</comment>
<dbReference type="Gene3D" id="1.10.1750.10">
    <property type="match status" value="1"/>
</dbReference>
<evidence type="ECO:0000256" key="7">
    <source>
        <dbReference type="ARBA" id="ARBA00023125"/>
    </source>
</evidence>
<keyword evidence="3 8" id="KW-0235">DNA replication</keyword>
<dbReference type="FunFam" id="3.40.50.300:FF:000668">
    <property type="entry name" value="Chromosomal replication initiator protein DnaA"/>
    <property type="match status" value="1"/>
</dbReference>
<dbReference type="InterPro" id="IPR013159">
    <property type="entry name" value="DnaA_C"/>
</dbReference>
<keyword evidence="6 8" id="KW-0446">Lipid-binding</keyword>
<evidence type="ECO:0000256" key="3">
    <source>
        <dbReference type="ARBA" id="ARBA00022705"/>
    </source>
</evidence>
<evidence type="ECO:0000256" key="8">
    <source>
        <dbReference type="HAMAP-Rule" id="MF_00377"/>
    </source>
</evidence>
<dbReference type="Pfam" id="PF08299">
    <property type="entry name" value="Bac_DnaA_C"/>
    <property type="match status" value="1"/>
</dbReference>
<comment type="caution">
    <text evidence="14">The sequence shown here is derived from an EMBL/GenBank/DDBJ whole genome shotgun (WGS) entry which is preliminary data.</text>
</comment>
<feature type="domain" description="Chromosomal replication initiator DnaA C-terminal" evidence="13">
    <location>
        <begin position="376"/>
        <end position="445"/>
    </location>
</feature>
<keyword evidence="5 8" id="KW-0067">ATP-binding</keyword>
<dbReference type="GO" id="GO:0005886">
    <property type="term" value="C:plasma membrane"/>
    <property type="evidence" value="ECO:0007669"/>
    <property type="project" value="TreeGrafter"/>
</dbReference>
<feature type="binding site" evidence="8">
    <location>
        <position position="177"/>
    </location>
    <ligand>
        <name>ATP</name>
        <dbReference type="ChEBI" id="CHEBI:30616"/>
    </ligand>
</feature>
<evidence type="ECO:0000259" key="13">
    <source>
        <dbReference type="SMART" id="SM00760"/>
    </source>
</evidence>
<accession>A0A2M6WKA7</accession>
<dbReference type="InterPro" id="IPR024633">
    <property type="entry name" value="DnaA_N_dom"/>
</dbReference>
<evidence type="ECO:0000256" key="4">
    <source>
        <dbReference type="ARBA" id="ARBA00022741"/>
    </source>
</evidence>
<dbReference type="InterPro" id="IPR010921">
    <property type="entry name" value="Trp_repressor/repl_initiator"/>
</dbReference>
<comment type="subcellular location">
    <subcellularLocation>
        <location evidence="8">Cytoplasm</location>
    </subcellularLocation>
</comment>
<dbReference type="GO" id="GO:0003688">
    <property type="term" value="F:DNA replication origin binding"/>
    <property type="evidence" value="ECO:0007669"/>
    <property type="project" value="UniProtKB-UniRule"/>
</dbReference>